<reference evidence="2 3" key="1">
    <citation type="journal article" date="2019" name="Sci. Rep.">
        <title>Orb-weaving spider Araneus ventricosus genome elucidates the spidroin gene catalogue.</title>
        <authorList>
            <person name="Kono N."/>
            <person name="Nakamura H."/>
            <person name="Ohtoshi R."/>
            <person name="Moran D.A.P."/>
            <person name="Shinohara A."/>
            <person name="Yoshida Y."/>
            <person name="Fujiwara M."/>
            <person name="Mori M."/>
            <person name="Tomita M."/>
            <person name="Arakawa K."/>
        </authorList>
    </citation>
    <scope>NUCLEOTIDE SEQUENCE [LARGE SCALE GENOMIC DNA]</scope>
</reference>
<proteinExistence type="predicted"/>
<feature type="region of interest" description="Disordered" evidence="1">
    <location>
        <begin position="53"/>
        <end position="101"/>
    </location>
</feature>
<feature type="compositionally biased region" description="Basic residues" evidence="1">
    <location>
        <begin position="90"/>
        <end position="101"/>
    </location>
</feature>
<name>A0A4Y2SZQ3_ARAVE</name>
<evidence type="ECO:0000313" key="3">
    <source>
        <dbReference type="Proteomes" id="UP000499080"/>
    </source>
</evidence>
<accession>A0A4Y2SZQ3</accession>
<evidence type="ECO:0000256" key="1">
    <source>
        <dbReference type="SAM" id="MobiDB-lite"/>
    </source>
</evidence>
<dbReference type="AlphaFoldDB" id="A0A4Y2SZQ3"/>
<evidence type="ECO:0000313" key="2">
    <source>
        <dbReference type="EMBL" id="GBN92365.1"/>
    </source>
</evidence>
<dbReference type="Proteomes" id="UP000499080">
    <property type="component" value="Unassembled WGS sequence"/>
</dbReference>
<organism evidence="2 3">
    <name type="scientific">Araneus ventricosus</name>
    <name type="common">Orbweaver spider</name>
    <name type="synonym">Epeira ventricosa</name>
    <dbReference type="NCBI Taxonomy" id="182803"/>
    <lineage>
        <taxon>Eukaryota</taxon>
        <taxon>Metazoa</taxon>
        <taxon>Ecdysozoa</taxon>
        <taxon>Arthropoda</taxon>
        <taxon>Chelicerata</taxon>
        <taxon>Arachnida</taxon>
        <taxon>Araneae</taxon>
        <taxon>Araneomorphae</taxon>
        <taxon>Entelegynae</taxon>
        <taxon>Araneoidea</taxon>
        <taxon>Araneidae</taxon>
        <taxon>Araneus</taxon>
    </lineage>
</organism>
<feature type="compositionally biased region" description="Gly residues" evidence="1">
    <location>
        <begin position="62"/>
        <end position="78"/>
    </location>
</feature>
<keyword evidence="3" id="KW-1185">Reference proteome</keyword>
<comment type="caution">
    <text evidence="2">The sequence shown here is derived from an EMBL/GenBank/DDBJ whole genome shotgun (WGS) entry which is preliminary data.</text>
</comment>
<sequence length="101" mass="10607">MAESKEITHAFVSLSDLSLDSSIFQELLKDSKRQHPSDDKTVRLDDTQFSAVAIESGDESAGDGGGDAGAGDGEGDAGAGDQKVFPSSRSMRKVRCVRSSV</sequence>
<protein>
    <submittedName>
        <fullName evidence="2">Uncharacterized protein</fullName>
    </submittedName>
</protein>
<gene>
    <name evidence="2" type="ORF">AVEN_74445_1</name>
</gene>
<dbReference type="EMBL" id="BGPR01024345">
    <property type="protein sequence ID" value="GBN92365.1"/>
    <property type="molecule type" value="Genomic_DNA"/>
</dbReference>